<evidence type="ECO:0000313" key="3">
    <source>
        <dbReference type="Proteomes" id="UP000727490"/>
    </source>
</evidence>
<gene>
    <name evidence="2" type="ORF">EGN73_01275</name>
</gene>
<evidence type="ECO:0000256" key="1">
    <source>
        <dbReference type="SAM" id="MobiDB-lite"/>
    </source>
</evidence>
<name>A0A951IV59_9BACT</name>
<feature type="region of interest" description="Disordered" evidence="1">
    <location>
        <begin position="94"/>
        <end position="125"/>
    </location>
</feature>
<organism evidence="2 3">
    <name type="scientific">Arthrospiribacter ruber</name>
    <dbReference type="NCBI Taxonomy" id="2487934"/>
    <lineage>
        <taxon>Bacteria</taxon>
        <taxon>Pseudomonadati</taxon>
        <taxon>Bacteroidota</taxon>
        <taxon>Cytophagia</taxon>
        <taxon>Cytophagales</taxon>
        <taxon>Cyclobacteriaceae</taxon>
        <taxon>Arthrospiribacter</taxon>
    </lineage>
</organism>
<accession>A0A951IV59</accession>
<keyword evidence="3" id="KW-1185">Reference proteome</keyword>
<comment type="caution">
    <text evidence="2">The sequence shown here is derived from an EMBL/GenBank/DDBJ whole genome shotgun (WGS) entry which is preliminary data.</text>
</comment>
<dbReference type="EMBL" id="RPHB01000001">
    <property type="protein sequence ID" value="MBW3466444.1"/>
    <property type="molecule type" value="Genomic_DNA"/>
</dbReference>
<protein>
    <recommendedName>
        <fullName evidence="4">Tetratricopeptide repeat protein</fullName>
    </recommendedName>
</protein>
<reference evidence="2 3" key="1">
    <citation type="journal article" date="2020" name="Syst. Appl. Microbiol.">
        <title>Arthrospiribacter ruber gen. nov., sp. nov., a novel bacterium isolated from Arthrospira cultures.</title>
        <authorList>
            <person name="Waleron M."/>
            <person name="Misztak A."/>
            <person name="Waleron M.M."/>
            <person name="Furmaniak M."/>
            <person name="Mrozik A."/>
            <person name="Waleron K."/>
        </authorList>
    </citation>
    <scope>NUCLEOTIDE SEQUENCE [LARGE SCALE GENOMIC DNA]</scope>
    <source>
        <strain evidence="2 3">DPMB0001</strain>
    </source>
</reference>
<proteinExistence type="predicted"/>
<sequence>MNPLQLLESIQRIEQPSKEDLVKIIKLHKAFPYFQIPKVLLARYEHEKSSGDSDMLHHAAIVSPDRIWLKNLVENKESINEIIRQFNPGLQKAIEEKGPQNPDNLIDDLDENLIPSPSKKTKPGERTLLLKKLGEDLGQAKSIENTSISDKKEKPGQEPAEPKTEIEKDSLVTVDKKEEPLSAEASEVKKPLVKKKRKGKGDELIESIKRRDKVEIQDEKKKEQIDIIKAFSKREIKLATLKEMESQSKQDDLSEKSTKLNPALITESYANLLVKQGKKQKAKEIYKKLMVKFPDKSTYFADLIKELEENKS</sequence>
<dbReference type="AlphaFoldDB" id="A0A951IV59"/>
<feature type="compositionally biased region" description="Basic and acidic residues" evidence="1">
    <location>
        <begin position="200"/>
        <end position="209"/>
    </location>
</feature>
<dbReference type="RefSeq" id="WP_219286320.1">
    <property type="nucleotide sequence ID" value="NZ_RPHB01000001.1"/>
</dbReference>
<feature type="compositionally biased region" description="Basic and acidic residues" evidence="1">
    <location>
        <begin position="149"/>
        <end position="190"/>
    </location>
</feature>
<evidence type="ECO:0008006" key="4">
    <source>
        <dbReference type="Google" id="ProtNLM"/>
    </source>
</evidence>
<dbReference type="Proteomes" id="UP000727490">
    <property type="component" value="Unassembled WGS sequence"/>
</dbReference>
<evidence type="ECO:0000313" key="2">
    <source>
        <dbReference type="EMBL" id="MBW3466444.1"/>
    </source>
</evidence>
<feature type="region of interest" description="Disordered" evidence="1">
    <location>
        <begin position="141"/>
        <end position="209"/>
    </location>
</feature>